<reference evidence="3 4" key="1">
    <citation type="submission" date="2018-11" db="EMBL/GenBank/DDBJ databases">
        <title>Sequencing the genomes of 1000 actinobacteria strains.</title>
        <authorList>
            <person name="Klenk H.-P."/>
        </authorList>
    </citation>
    <scope>NUCLEOTIDE SEQUENCE [LARGE SCALE GENOMIC DNA]</scope>
    <source>
        <strain evidence="3 4">DSM 12652</strain>
    </source>
</reference>
<dbReference type="Proteomes" id="UP000281738">
    <property type="component" value="Unassembled WGS sequence"/>
</dbReference>
<feature type="domain" description="LytR/CpsA/Psr regulator C-terminal" evidence="2">
    <location>
        <begin position="95"/>
        <end position="179"/>
    </location>
</feature>
<feature type="compositionally biased region" description="Low complexity" evidence="1">
    <location>
        <begin position="72"/>
        <end position="81"/>
    </location>
</feature>
<protein>
    <submittedName>
        <fullName evidence="3">LytR cell envelope-related transcriptional attenuator</fullName>
    </submittedName>
</protein>
<keyword evidence="4" id="KW-1185">Reference proteome</keyword>
<comment type="caution">
    <text evidence="3">The sequence shown here is derived from an EMBL/GenBank/DDBJ whole genome shotgun (WGS) entry which is preliminary data.</text>
</comment>
<sequence>MSPSPLRPLNPLSLRARDERGVVLSTRLLALSISAVAMAGLVFLANDPDEAGRPEQVTPAVTEPSPTPSASPTPSSTPTAKPTKKVQPVKPAETYVVVYNNTRTTGLAGTVAGRAKAAGWNVVGSDNWYGTVDGTTVYFPPRLKAAGKALGRDLGITSVKPAEEPMQFDRLTVILTDDYS</sequence>
<evidence type="ECO:0000259" key="2">
    <source>
        <dbReference type="Pfam" id="PF13399"/>
    </source>
</evidence>
<dbReference type="AlphaFoldDB" id="A0A3N2CY51"/>
<dbReference type="EMBL" id="RKHO01000001">
    <property type="protein sequence ID" value="ROR92465.1"/>
    <property type="molecule type" value="Genomic_DNA"/>
</dbReference>
<dbReference type="InterPro" id="IPR027381">
    <property type="entry name" value="LytR/CpsA/Psr_C"/>
</dbReference>
<dbReference type="Pfam" id="PF13399">
    <property type="entry name" value="LytR_C"/>
    <property type="match status" value="1"/>
</dbReference>
<evidence type="ECO:0000313" key="3">
    <source>
        <dbReference type="EMBL" id="ROR92465.1"/>
    </source>
</evidence>
<dbReference type="Gene3D" id="3.30.70.2390">
    <property type="match status" value="1"/>
</dbReference>
<organism evidence="3 4">
    <name type="scientific">Nocardioides aurantiacus</name>
    <dbReference type="NCBI Taxonomy" id="86796"/>
    <lineage>
        <taxon>Bacteria</taxon>
        <taxon>Bacillati</taxon>
        <taxon>Actinomycetota</taxon>
        <taxon>Actinomycetes</taxon>
        <taxon>Propionibacteriales</taxon>
        <taxon>Nocardioidaceae</taxon>
        <taxon>Nocardioides</taxon>
    </lineage>
</organism>
<proteinExistence type="predicted"/>
<feature type="region of interest" description="Disordered" evidence="1">
    <location>
        <begin position="50"/>
        <end position="87"/>
    </location>
</feature>
<evidence type="ECO:0000313" key="4">
    <source>
        <dbReference type="Proteomes" id="UP000281738"/>
    </source>
</evidence>
<evidence type="ECO:0000256" key="1">
    <source>
        <dbReference type="SAM" id="MobiDB-lite"/>
    </source>
</evidence>
<gene>
    <name evidence="3" type="ORF">EDD33_3355</name>
</gene>
<name>A0A3N2CY51_9ACTN</name>
<accession>A0A3N2CY51</accession>